<evidence type="ECO:0000259" key="7">
    <source>
        <dbReference type="Pfam" id="PF00149"/>
    </source>
</evidence>
<dbReference type="PANTHER" id="PTHR11575">
    <property type="entry name" value="5'-NUCLEOTIDASE-RELATED"/>
    <property type="match status" value="1"/>
</dbReference>
<evidence type="ECO:0000256" key="3">
    <source>
        <dbReference type="ARBA" id="ARBA00022525"/>
    </source>
</evidence>
<dbReference type="Pfam" id="PF02872">
    <property type="entry name" value="5_nucleotid_C"/>
    <property type="match status" value="1"/>
</dbReference>
<dbReference type="FunFam" id="3.90.780.10:FF:000004">
    <property type="entry name" value="UDP-sugar hydrolase, putative"/>
    <property type="match status" value="1"/>
</dbReference>
<evidence type="ECO:0000256" key="6">
    <source>
        <dbReference type="RuleBase" id="RU362119"/>
    </source>
</evidence>
<keyword evidence="6" id="KW-0547">Nucleotide-binding</keyword>
<dbReference type="GO" id="GO:0008768">
    <property type="term" value="F:UDP-sugar diphosphatase activity"/>
    <property type="evidence" value="ECO:0007669"/>
    <property type="project" value="TreeGrafter"/>
</dbReference>
<dbReference type="InterPro" id="IPR004843">
    <property type="entry name" value="Calcineurin-like_PHP"/>
</dbReference>
<gene>
    <name evidence="9" type="ORF">GKS16_04205</name>
</gene>
<dbReference type="RefSeq" id="WP_154590711.1">
    <property type="nucleotide sequence ID" value="NZ_JADFBP010000009.1"/>
</dbReference>
<dbReference type="InterPro" id="IPR008334">
    <property type="entry name" value="5'-Nucleotdase_C"/>
</dbReference>
<name>A0A6L6G8L5_STRUB</name>
<dbReference type="FunFam" id="3.60.21.10:FF:000052">
    <property type="entry name" value="Endonuclease YhcR"/>
    <property type="match status" value="1"/>
</dbReference>
<proteinExistence type="inferred from homology"/>
<keyword evidence="5" id="KW-0572">Peptidoglycan-anchor</keyword>
<dbReference type="InterPro" id="IPR036907">
    <property type="entry name" value="5'-Nucleotdase_C_sf"/>
</dbReference>
<evidence type="ECO:0000256" key="1">
    <source>
        <dbReference type="ARBA" id="ARBA00004168"/>
    </source>
</evidence>
<evidence type="ECO:0000256" key="2">
    <source>
        <dbReference type="ARBA" id="ARBA00022512"/>
    </source>
</evidence>
<evidence type="ECO:0000256" key="5">
    <source>
        <dbReference type="ARBA" id="ARBA00023088"/>
    </source>
</evidence>
<dbReference type="Gene3D" id="3.60.21.10">
    <property type="match status" value="1"/>
</dbReference>
<organism evidence="9 10">
    <name type="scientific">Streptococcus uberis</name>
    <dbReference type="NCBI Taxonomy" id="1349"/>
    <lineage>
        <taxon>Bacteria</taxon>
        <taxon>Bacillati</taxon>
        <taxon>Bacillota</taxon>
        <taxon>Bacilli</taxon>
        <taxon>Lactobacillales</taxon>
        <taxon>Streptococcaceae</taxon>
        <taxon>Streptococcus</taxon>
    </lineage>
</organism>
<dbReference type="PANTHER" id="PTHR11575:SF24">
    <property type="entry name" value="5'-NUCLEOTIDASE"/>
    <property type="match status" value="1"/>
</dbReference>
<dbReference type="AlphaFoldDB" id="A0A6L6G8L5"/>
<keyword evidence="6" id="KW-0378">Hydrolase</keyword>
<feature type="domain" description="Calcineurin-like phosphoesterase" evidence="7">
    <location>
        <begin position="34"/>
        <end position="294"/>
    </location>
</feature>
<dbReference type="GO" id="GO:0000166">
    <property type="term" value="F:nucleotide binding"/>
    <property type="evidence" value="ECO:0007669"/>
    <property type="project" value="UniProtKB-KW"/>
</dbReference>
<keyword evidence="2" id="KW-0134">Cell wall</keyword>
<accession>A0A6L6G8L5</accession>
<reference evidence="9 10" key="1">
    <citation type="submission" date="2019-11" db="EMBL/GenBank/DDBJ databases">
        <title>Streptococcus uberis isolated from clinical mastitis cases on a southeastern Queensland dairy.</title>
        <authorList>
            <person name="Workentine M.L."/>
            <person name="Price R."/>
            <person name="Olchowy T."/>
        </authorList>
    </citation>
    <scope>NUCLEOTIDE SEQUENCE [LARGE SCALE GENOMIC DNA]</scope>
    <source>
        <strain evidence="9 10">OLC4459-A17</strain>
    </source>
</reference>
<feature type="signal peptide" evidence="6">
    <location>
        <begin position="1"/>
        <end position="27"/>
    </location>
</feature>
<dbReference type="InterPro" id="IPR006179">
    <property type="entry name" value="5_nucleotidase/apyrase"/>
</dbReference>
<dbReference type="PRINTS" id="PR01607">
    <property type="entry name" value="APYRASEFAMLY"/>
</dbReference>
<dbReference type="Proteomes" id="UP000483839">
    <property type="component" value="Unassembled WGS sequence"/>
</dbReference>
<sequence length="693" mass="74087">MKKHIVLKSSILGLVAGMSVLVSSVQADQVDVQILGVNDFHGALDQTGSAYMPDGKVSGAGTAAQLDAYMDQAQADFNQTSPTGTSIRVQAGDMVGASPANSGLLQDEPTVQVFNEMGVEYGTLGNHEFDEGLTEYNRIMTGTAPAADSSINQITKDYTHIPSDQTIVIANVVDKTTGEIPYNWQPYAIKNIPVNNTSVNIGFIGVVTTEIPNLVLKQNYEQYNFLDEAETIAKYAKELQGQNVNALVVLAHIPATSGKDGIVGDEIATIMDKVNQLYPDNSIDIIFAGHNHQYTNGTIGSTRIVEALSQGKAYADVRGTLDTDTQDFIATPTAQVVAVAPGVLTGTAEIQAIVDEANTIVKQVTDQKIGTAASSELISREVNVDKESAVGNLITTAQLTVARETYPDVDFAITNNGGIRADLLVSSDQSITWGAAQAVQPFGNILQIVELTGQEIYDALNEQYDEGQKYFLQMSGLRYTYTDSGSTDPLVPFKVVKAYKDNGEEIDPNATYKLVINDFLYGGGDGFATFKKGKLLGAINPDTEVFIKYIKDLEAAGKPVTAAITGVKTYVTTALEPSTTTDASGTHEIINRVYRDRDGKIVATEVVSDLFTPAPVEETETPKPAVNSIKIPVKTPKYGQSLTAVKAGQQAQKASDKKQLPTTSSQEDTAILLSLLGASSLAMAVALKKKENN</sequence>
<feature type="domain" description="5'-Nucleotidase C-terminal" evidence="8">
    <location>
        <begin position="369"/>
        <end position="531"/>
    </location>
</feature>
<keyword evidence="4 6" id="KW-0732">Signal</keyword>
<evidence type="ECO:0000259" key="8">
    <source>
        <dbReference type="Pfam" id="PF02872"/>
    </source>
</evidence>
<comment type="similarity">
    <text evidence="6">Belongs to the 5'-nucleotidase family.</text>
</comment>
<dbReference type="SUPFAM" id="SSF56300">
    <property type="entry name" value="Metallo-dependent phosphatases"/>
    <property type="match status" value="1"/>
</dbReference>
<comment type="caution">
    <text evidence="9">The sequence shown here is derived from an EMBL/GenBank/DDBJ whole genome shotgun (WGS) entry which is preliminary data.</text>
</comment>
<dbReference type="Gene3D" id="3.90.780.10">
    <property type="entry name" value="5'-Nucleotidase, C-terminal domain"/>
    <property type="match status" value="1"/>
</dbReference>
<dbReference type="EMBL" id="WLXI01000037">
    <property type="protein sequence ID" value="MTD01479.1"/>
    <property type="molecule type" value="Genomic_DNA"/>
</dbReference>
<evidence type="ECO:0000256" key="4">
    <source>
        <dbReference type="ARBA" id="ARBA00022729"/>
    </source>
</evidence>
<dbReference type="SUPFAM" id="SSF55816">
    <property type="entry name" value="5'-nucleotidase (syn. UDP-sugar hydrolase), C-terminal domain"/>
    <property type="match status" value="1"/>
</dbReference>
<dbReference type="InterPro" id="IPR029052">
    <property type="entry name" value="Metallo-depent_PP-like"/>
</dbReference>
<comment type="subcellular location">
    <subcellularLocation>
        <location evidence="1">Secreted</location>
        <location evidence="1">Cell wall</location>
        <topology evidence="1">Peptidoglycan-anchor</topology>
    </subcellularLocation>
</comment>
<dbReference type="GO" id="GO:0030288">
    <property type="term" value="C:outer membrane-bounded periplasmic space"/>
    <property type="evidence" value="ECO:0007669"/>
    <property type="project" value="TreeGrafter"/>
</dbReference>
<evidence type="ECO:0000313" key="9">
    <source>
        <dbReference type="EMBL" id="MTD01479.1"/>
    </source>
</evidence>
<feature type="chain" id="PRO_5033204238" evidence="6">
    <location>
        <begin position="28"/>
        <end position="693"/>
    </location>
</feature>
<keyword evidence="3" id="KW-0964">Secreted</keyword>
<dbReference type="GO" id="GO:0009166">
    <property type="term" value="P:nucleotide catabolic process"/>
    <property type="evidence" value="ECO:0007669"/>
    <property type="project" value="InterPro"/>
</dbReference>
<dbReference type="Pfam" id="PF00149">
    <property type="entry name" value="Metallophos"/>
    <property type="match status" value="1"/>
</dbReference>
<dbReference type="GO" id="GO:0008253">
    <property type="term" value="F:5'-nucleotidase activity"/>
    <property type="evidence" value="ECO:0007669"/>
    <property type="project" value="TreeGrafter"/>
</dbReference>
<protein>
    <submittedName>
        <fullName evidence="9">Bifunctional metallophosphatase/5'-nucleotidase</fullName>
    </submittedName>
</protein>
<evidence type="ECO:0000313" key="10">
    <source>
        <dbReference type="Proteomes" id="UP000483839"/>
    </source>
</evidence>